<evidence type="ECO:0000256" key="5">
    <source>
        <dbReference type="SAM" id="Coils"/>
    </source>
</evidence>
<dbReference type="GO" id="GO:0005840">
    <property type="term" value="C:ribosome"/>
    <property type="evidence" value="ECO:0007669"/>
    <property type="project" value="UniProtKB-KW"/>
</dbReference>
<dbReference type="VEuPathDB" id="TriTrypDB:LdCL_210020300"/>
<dbReference type="Proteomes" id="UP000274082">
    <property type="component" value="Chromosome 21"/>
</dbReference>
<feature type="region of interest" description="Disordered" evidence="6">
    <location>
        <begin position="1111"/>
        <end position="1132"/>
    </location>
</feature>
<dbReference type="Pfam" id="PF00400">
    <property type="entry name" value="WD40"/>
    <property type="match status" value="2"/>
</dbReference>
<feature type="compositionally biased region" description="Low complexity" evidence="6">
    <location>
        <begin position="1249"/>
        <end position="1262"/>
    </location>
</feature>
<keyword evidence="9" id="KW-1185">Reference proteome</keyword>
<feature type="region of interest" description="Disordered" evidence="6">
    <location>
        <begin position="1149"/>
        <end position="1170"/>
    </location>
</feature>
<keyword evidence="3" id="KW-0687">Ribonucleoprotein</keyword>
<evidence type="ECO:0000256" key="3">
    <source>
        <dbReference type="ARBA" id="ARBA00022980"/>
    </source>
</evidence>
<dbReference type="PROSITE" id="PS50294">
    <property type="entry name" value="WD_REPEATS_REGION"/>
    <property type="match status" value="2"/>
</dbReference>
<feature type="repeat" description="WD" evidence="4">
    <location>
        <begin position="209"/>
        <end position="243"/>
    </location>
</feature>
<feature type="domain" description="Flagellar attachment zone protein 1 conserved" evidence="7">
    <location>
        <begin position="677"/>
        <end position="762"/>
    </location>
</feature>
<feature type="compositionally biased region" description="Basic and acidic residues" evidence="6">
    <location>
        <begin position="901"/>
        <end position="915"/>
    </location>
</feature>
<protein>
    <submittedName>
        <fullName evidence="8">WD domain, G-beta repeat, putative</fullName>
    </submittedName>
</protein>
<dbReference type="VEuPathDB" id="TriTrypDB:LdBPK_211480.1"/>
<feature type="coiled-coil region" evidence="5">
    <location>
        <begin position="556"/>
        <end position="583"/>
    </location>
</feature>
<dbReference type="AlphaFoldDB" id="A0A3S7WWR7"/>
<dbReference type="PROSITE" id="PS50082">
    <property type="entry name" value="WD_REPEATS_2"/>
    <property type="match status" value="2"/>
</dbReference>
<dbReference type="InterPro" id="IPR001680">
    <property type="entry name" value="WD40_rpt"/>
</dbReference>
<proteinExistence type="predicted"/>
<evidence type="ECO:0000256" key="4">
    <source>
        <dbReference type="PROSITE-ProRule" id="PRU00221"/>
    </source>
</evidence>
<keyword evidence="2" id="KW-0677">Repeat</keyword>
<feature type="repeat" description="WD" evidence="4">
    <location>
        <begin position="261"/>
        <end position="302"/>
    </location>
</feature>
<feature type="compositionally biased region" description="Low complexity" evidence="6">
    <location>
        <begin position="1122"/>
        <end position="1132"/>
    </location>
</feature>
<dbReference type="InterPro" id="IPR056614">
    <property type="entry name" value="FAZ1_cons"/>
</dbReference>
<dbReference type="VEuPathDB" id="TriTrypDB:LDHU3_21.1760"/>
<dbReference type="Gene3D" id="2.130.10.10">
    <property type="entry name" value="YVTN repeat-like/Quinoprotein amine dehydrogenase"/>
    <property type="match status" value="1"/>
</dbReference>
<evidence type="ECO:0000313" key="9">
    <source>
        <dbReference type="Proteomes" id="UP000274082"/>
    </source>
</evidence>
<accession>A0A3S7WWR7</accession>
<dbReference type="PANTHER" id="PTHR19848">
    <property type="entry name" value="WD40 REPEAT PROTEIN"/>
    <property type="match status" value="1"/>
</dbReference>
<feature type="region of interest" description="Disordered" evidence="6">
    <location>
        <begin position="1003"/>
        <end position="1027"/>
    </location>
</feature>
<dbReference type="SMART" id="SM00320">
    <property type="entry name" value="WD40"/>
    <property type="match status" value="5"/>
</dbReference>
<keyword evidence="5" id="KW-0175">Coiled coil</keyword>
<dbReference type="SUPFAM" id="SSF50978">
    <property type="entry name" value="WD40 repeat-like"/>
    <property type="match status" value="1"/>
</dbReference>
<dbReference type="PANTHER" id="PTHR19848:SF8">
    <property type="entry name" value="F-BOX AND WD REPEAT DOMAIN CONTAINING 7"/>
    <property type="match status" value="1"/>
</dbReference>
<feature type="region of interest" description="Disordered" evidence="6">
    <location>
        <begin position="787"/>
        <end position="815"/>
    </location>
</feature>
<keyword evidence="3" id="KW-0689">Ribosomal protein</keyword>
<dbReference type="EMBL" id="CP029520">
    <property type="protein sequence ID" value="AYU78610.1"/>
    <property type="molecule type" value="Genomic_DNA"/>
</dbReference>
<feature type="compositionally biased region" description="Polar residues" evidence="6">
    <location>
        <begin position="49"/>
        <end position="65"/>
    </location>
</feature>
<keyword evidence="1 4" id="KW-0853">WD repeat</keyword>
<feature type="compositionally biased region" description="Polar residues" evidence="6">
    <location>
        <begin position="23"/>
        <end position="41"/>
    </location>
</feature>
<feature type="region of interest" description="Disordered" evidence="6">
    <location>
        <begin position="1"/>
        <end position="65"/>
    </location>
</feature>
<feature type="region of interest" description="Disordered" evidence="6">
    <location>
        <begin position="1201"/>
        <end position="1262"/>
    </location>
</feature>
<name>A0A3S7WWR7_LEIDO</name>
<dbReference type="InterPro" id="IPR015943">
    <property type="entry name" value="WD40/YVTN_repeat-like_dom_sf"/>
</dbReference>
<dbReference type="InterPro" id="IPR019775">
    <property type="entry name" value="WD40_repeat_CS"/>
</dbReference>
<dbReference type="OrthoDB" id="538223at2759"/>
<feature type="compositionally biased region" description="Basic and acidic residues" evidence="6">
    <location>
        <begin position="1111"/>
        <end position="1121"/>
    </location>
</feature>
<feature type="coiled-coil region" evidence="5">
    <location>
        <begin position="480"/>
        <end position="528"/>
    </location>
</feature>
<evidence type="ECO:0000256" key="6">
    <source>
        <dbReference type="SAM" id="MobiDB-lite"/>
    </source>
</evidence>
<feature type="compositionally biased region" description="Polar residues" evidence="6">
    <location>
        <begin position="1221"/>
        <end position="1235"/>
    </location>
</feature>
<evidence type="ECO:0000256" key="1">
    <source>
        <dbReference type="ARBA" id="ARBA00022574"/>
    </source>
</evidence>
<evidence type="ECO:0000313" key="8">
    <source>
        <dbReference type="EMBL" id="AYU78610.1"/>
    </source>
</evidence>
<feature type="compositionally biased region" description="Basic and acidic residues" evidence="6">
    <location>
        <begin position="869"/>
        <end position="883"/>
    </location>
</feature>
<dbReference type="PROSITE" id="PS00678">
    <property type="entry name" value="WD_REPEATS_1"/>
    <property type="match status" value="1"/>
</dbReference>
<gene>
    <name evidence="8" type="ORF">LdCL_210020300</name>
</gene>
<feature type="region of interest" description="Disordered" evidence="6">
    <location>
        <begin position="869"/>
        <end position="915"/>
    </location>
</feature>
<organism evidence="8 9">
    <name type="scientific">Leishmania donovani</name>
    <dbReference type="NCBI Taxonomy" id="5661"/>
    <lineage>
        <taxon>Eukaryota</taxon>
        <taxon>Discoba</taxon>
        <taxon>Euglenozoa</taxon>
        <taxon>Kinetoplastea</taxon>
        <taxon>Metakinetoplastina</taxon>
        <taxon>Trypanosomatida</taxon>
        <taxon>Trypanosomatidae</taxon>
        <taxon>Leishmaniinae</taxon>
        <taxon>Leishmania</taxon>
    </lineage>
</organism>
<evidence type="ECO:0000259" key="7">
    <source>
        <dbReference type="Pfam" id="PF23398"/>
    </source>
</evidence>
<evidence type="ECO:0000256" key="2">
    <source>
        <dbReference type="ARBA" id="ARBA00022737"/>
    </source>
</evidence>
<sequence length="1262" mass="138837">MIYRSTPRAESPSHQQLYKAHTESTPRCTSSVTPTRNSFSLSMIPRAQSPHSSSRLMSTSANGVRSKSRRLEDTVYVADVNPTYSVAAAVRCIAPVNDRVMWTAEYSGTLCIRSLPKGTPLKELPGREGSYCISLLYLPSEDVVWAGFQDGYLHVYSAKNTDLLKEMMAHGGGLNCMIEVEGSVFTGGGNWKLCQWDPTDCNAQLQRSLHGHSGGVRCLVLYNGPTGAVIFSGSDDGTVRAWDPYESLPGQENTEANIHTFTGHSRAVLALAVVPHASQLWSAGEDLTLRVWDMRSLSCLAVCRGNHTAPISNLMVVESRVWSADKHGHILIWDIATRSLLQDLSERVPYYGLEKGMVLAMQKVQPTTAYKVWTASSNGVLQCWNAETVPIIFDDVPVFGSVFKAPSAGPAAPQVITAGIGRSASATPAVGTSADVVCSSAVTLASSNNYRDTLSSSHSKDNLPVSAPTTQVQEYIRSLQDELEATKRDAKLNYEKYRMEAQCEIETQQLLAQENDRLRGLVQELEKRAGEPPEGLDAPVQVPQGAASHHMMEEEVARLQSVLIDTQRQLDEALERQLELEAELDRYKPASSSLHMSSMAISPKSAAPDPYRQFMRQDGMAKLPSTVDDACSDSHFSSVSPSGPVNTSTNPLNAFLFMSCQDDGESASHAGAPVEHTRLSRRFKGGNWSYIMEEKPHELRSTFIADFCAGVGVAPTQLERVDLSLGSLVAEVEVVHPANVPSAELERRMQTYRFPALMRLHTDAFTAAKTPPDTAVATINDLQRQLAMAQEQRRVQPSPEPQQPSSNDNSCHSEGRISASEWQRLKDQNNTLRDTLQRQIKLINDLKNESAEKDVKLADARAHLQDAEKRLQEAQEQQQDRTPRASRQRALNSTGAYTENYGRDPPHVDGTARKEASEFERMGELVAVPLAQEMVAAAGRARLPPTAVGAGDDEDHEALKRYLHEQLKPMVSRLKREQGELQLDNGNMKKRIEELTAQVQQQQKQLESERQKKAPVSPVVASEASDEEVQKLREDHEALNNYLHEQLKPTISRLKREKGELQLDLSRSREDLQRACDMYDGAAAALEEEHVREEKMGEAMEALRKALEAEQLKNQTSREEAAAAAASNDSHAASSATCQGFEILTGRPTQPTQLRSCGGSAEPRKEDAEKDPLDKLVALNLDLSVRLADAETVIAQLQNSLACSSSQMAEQRDETRRLLSKIQQYQQSGTRSPDSSGAGRCSSIDNVVSSASPSKSPSQNRQ</sequence>
<dbReference type="Pfam" id="PF23398">
    <property type="entry name" value="FAZ1_cons"/>
    <property type="match status" value="1"/>
</dbReference>
<dbReference type="InterPro" id="IPR036322">
    <property type="entry name" value="WD40_repeat_dom_sf"/>
</dbReference>
<dbReference type="FunFam" id="2.130.10.10:FF:001232">
    <property type="entry name" value="WD domain, G-beta repeat, putative"/>
    <property type="match status" value="1"/>
</dbReference>
<reference evidence="8 9" key="1">
    <citation type="journal article" date="2018" name="Sci. Rep.">
        <title>A complete Leishmania donovani reference genome identifies novel genetic variations associated with virulence.</title>
        <authorList>
            <person name="Lypaczewski P."/>
            <person name="Hoshizaki J."/>
            <person name="Zhang W.-W."/>
            <person name="McCall L.-I."/>
            <person name="Torcivia-Rodriguez J."/>
            <person name="Simonyan V."/>
            <person name="Kaur A."/>
            <person name="Dewar K."/>
            <person name="Matlashewski G."/>
        </authorList>
    </citation>
    <scope>NUCLEOTIDE SEQUENCE [LARGE SCALE GENOMIC DNA]</scope>
    <source>
        <strain evidence="8 9">LdCL</strain>
    </source>
</reference>